<dbReference type="Pfam" id="PF11149">
    <property type="entry name" value="DUF2924"/>
    <property type="match status" value="1"/>
</dbReference>
<protein>
    <recommendedName>
        <fullName evidence="3">DUF2924 domain-containing protein</fullName>
    </recommendedName>
</protein>
<dbReference type="Proteomes" id="UP000321058">
    <property type="component" value="Unassembled WGS sequence"/>
</dbReference>
<evidence type="ECO:0000313" key="2">
    <source>
        <dbReference type="Proteomes" id="UP000321058"/>
    </source>
</evidence>
<name>A0A512NKH9_9HYPH</name>
<keyword evidence="2" id="KW-1185">Reference proteome</keyword>
<dbReference type="AlphaFoldDB" id="A0A512NKH9"/>
<organism evidence="1 2">
    <name type="scientific">Reyranella soli</name>
    <dbReference type="NCBI Taxonomy" id="1230389"/>
    <lineage>
        <taxon>Bacteria</taxon>
        <taxon>Pseudomonadati</taxon>
        <taxon>Pseudomonadota</taxon>
        <taxon>Alphaproteobacteria</taxon>
        <taxon>Hyphomicrobiales</taxon>
        <taxon>Reyranellaceae</taxon>
        <taxon>Reyranella</taxon>
    </lineage>
</organism>
<dbReference type="RefSeq" id="WP_246158981.1">
    <property type="nucleotide sequence ID" value="NZ_BKAJ01000131.1"/>
</dbReference>
<accession>A0A512NKH9</accession>
<reference evidence="1 2" key="1">
    <citation type="submission" date="2019-07" db="EMBL/GenBank/DDBJ databases">
        <title>Whole genome shotgun sequence of Reyranella soli NBRC 108950.</title>
        <authorList>
            <person name="Hosoyama A."/>
            <person name="Uohara A."/>
            <person name="Ohji S."/>
            <person name="Ichikawa N."/>
        </authorList>
    </citation>
    <scope>NUCLEOTIDE SEQUENCE [LARGE SCALE GENOMIC DNA]</scope>
    <source>
        <strain evidence="1 2">NBRC 108950</strain>
    </source>
</reference>
<dbReference type="InterPro" id="IPR021322">
    <property type="entry name" value="DUF2924"/>
</dbReference>
<dbReference type="EMBL" id="BKAJ01000131">
    <property type="protein sequence ID" value="GEP59457.1"/>
    <property type="molecule type" value="Genomic_DNA"/>
</dbReference>
<comment type="caution">
    <text evidence="1">The sequence shown here is derived from an EMBL/GenBank/DDBJ whole genome shotgun (WGS) entry which is preliminary data.</text>
</comment>
<evidence type="ECO:0008006" key="3">
    <source>
        <dbReference type="Google" id="ProtNLM"/>
    </source>
</evidence>
<proteinExistence type="predicted"/>
<gene>
    <name evidence="1" type="ORF">RSO01_66230</name>
</gene>
<sequence length="148" mass="16325">MSSRPDDTLTAEIARLDGLGLGALRDLWRERLGSPPRFASTELTRLWLAWELQARARGGYDPATRRWLKQLSKSSKADAPPTSAARGALKPGAVLTREWGGVTHRVMVLEEGFAWAGQTYGSLSEIATRISGTRWSGPRFFGLKQGDR</sequence>
<evidence type="ECO:0000313" key="1">
    <source>
        <dbReference type="EMBL" id="GEP59457.1"/>
    </source>
</evidence>